<comment type="caution">
    <text evidence="3">The sequence shown here is derived from an EMBL/GenBank/DDBJ whole genome shotgun (WGS) entry which is preliminary data.</text>
</comment>
<dbReference type="GeneID" id="85458971"/>
<accession>A0AAJ0EVQ1</accession>
<gene>
    <name evidence="3" type="ORF">BDP55DRAFT_657989</name>
</gene>
<evidence type="ECO:0008006" key="5">
    <source>
        <dbReference type="Google" id="ProtNLM"/>
    </source>
</evidence>
<dbReference type="AlphaFoldDB" id="A0AAJ0EVQ1"/>
<dbReference type="EMBL" id="JAHMHR010000013">
    <property type="protein sequence ID" value="KAK1687895.1"/>
    <property type="molecule type" value="Genomic_DNA"/>
</dbReference>
<evidence type="ECO:0000256" key="1">
    <source>
        <dbReference type="SAM" id="MobiDB-lite"/>
    </source>
</evidence>
<feature type="chain" id="PRO_5042500462" description="Secreted protein" evidence="2">
    <location>
        <begin position="22"/>
        <end position="77"/>
    </location>
</feature>
<keyword evidence="4" id="KW-1185">Reference proteome</keyword>
<feature type="signal peptide" evidence="2">
    <location>
        <begin position="1"/>
        <end position="21"/>
    </location>
</feature>
<reference evidence="3" key="1">
    <citation type="submission" date="2021-06" db="EMBL/GenBank/DDBJ databases">
        <title>Comparative genomics, transcriptomics and evolutionary studies reveal genomic signatures of adaptation to plant cell wall in hemibiotrophic fungi.</title>
        <authorList>
            <consortium name="DOE Joint Genome Institute"/>
            <person name="Baroncelli R."/>
            <person name="Diaz J.F."/>
            <person name="Benocci T."/>
            <person name="Peng M."/>
            <person name="Battaglia E."/>
            <person name="Haridas S."/>
            <person name="Andreopoulos W."/>
            <person name="Labutti K."/>
            <person name="Pangilinan J."/>
            <person name="Floch G.L."/>
            <person name="Makela M.R."/>
            <person name="Henrissat B."/>
            <person name="Grigoriev I.V."/>
            <person name="Crouch J.A."/>
            <person name="De Vries R.P."/>
            <person name="Sukno S.A."/>
            <person name="Thon M.R."/>
        </authorList>
    </citation>
    <scope>NUCLEOTIDE SEQUENCE</scope>
    <source>
        <strain evidence="3">CBS 193.32</strain>
    </source>
</reference>
<proteinExistence type="predicted"/>
<feature type="region of interest" description="Disordered" evidence="1">
    <location>
        <begin position="49"/>
        <end position="77"/>
    </location>
</feature>
<evidence type="ECO:0000313" key="3">
    <source>
        <dbReference type="EMBL" id="KAK1687895.1"/>
    </source>
</evidence>
<name>A0AAJ0EVQ1_9PEZI</name>
<evidence type="ECO:0000313" key="4">
    <source>
        <dbReference type="Proteomes" id="UP001224890"/>
    </source>
</evidence>
<dbReference type="RefSeq" id="XP_060431590.1">
    <property type="nucleotide sequence ID" value="XM_060574445.1"/>
</dbReference>
<dbReference type="Proteomes" id="UP001224890">
    <property type="component" value="Unassembled WGS sequence"/>
</dbReference>
<evidence type="ECO:0000256" key="2">
    <source>
        <dbReference type="SAM" id="SignalP"/>
    </source>
</evidence>
<organism evidence="3 4">
    <name type="scientific">Colletotrichum godetiae</name>
    <dbReference type="NCBI Taxonomy" id="1209918"/>
    <lineage>
        <taxon>Eukaryota</taxon>
        <taxon>Fungi</taxon>
        <taxon>Dikarya</taxon>
        <taxon>Ascomycota</taxon>
        <taxon>Pezizomycotina</taxon>
        <taxon>Sordariomycetes</taxon>
        <taxon>Hypocreomycetidae</taxon>
        <taxon>Glomerellales</taxon>
        <taxon>Glomerellaceae</taxon>
        <taxon>Colletotrichum</taxon>
        <taxon>Colletotrichum acutatum species complex</taxon>
    </lineage>
</organism>
<keyword evidence="2" id="KW-0732">Signal</keyword>
<protein>
    <recommendedName>
        <fullName evidence="5">Secreted protein</fullName>
    </recommendedName>
</protein>
<sequence>MNVESCKSIVVILLGACVGLSRPTGLDWLAKAAKAKRVCMTRGAFWRPINPEQRPTPHEPIKSSLTHTIAPRHSGQC</sequence>